<keyword evidence="2" id="KW-0732">Signal</keyword>
<evidence type="ECO:0008006" key="5">
    <source>
        <dbReference type="Google" id="ProtNLM"/>
    </source>
</evidence>
<feature type="chain" id="PRO_5012235657" description="Lipoprotein" evidence="2">
    <location>
        <begin position="29"/>
        <end position="282"/>
    </location>
</feature>
<feature type="signal peptide" evidence="2">
    <location>
        <begin position="1"/>
        <end position="28"/>
    </location>
</feature>
<gene>
    <name evidence="3" type="ORF">SAMN00017405_1457</name>
</gene>
<dbReference type="STRING" id="656914.SAMN00017405_1457"/>
<organism evidence="3 4">
    <name type="scientific">Desulfonispora thiosulfatigenes DSM 11270</name>
    <dbReference type="NCBI Taxonomy" id="656914"/>
    <lineage>
        <taxon>Bacteria</taxon>
        <taxon>Bacillati</taxon>
        <taxon>Bacillota</taxon>
        <taxon>Clostridia</taxon>
        <taxon>Eubacteriales</taxon>
        <taxon>Peptococcaceae</taxon>
        <taxon>Desulfonispora</taxon>
    </lineage>
</organism>
<dbReference type="OrthoDB" id="1748532at2"/>
<accession>A0A1W1VTA5</accession>
<feature type="compositionally biased region" description="Basic and acidic residues" evidence="1">
    <location>
        <begin position="28"/>
        <end position="51"/>
    </location>
</feature>
<dbReference type="Proteomes" id="UP000192731">
    <property type="component" value="Unassembled WGS sequence"/>
</dbReference>
<keyword evidence="4" id="KW-1185">Reference proteome</keyword>
<feature type="region of interest" description="Disordered" evidence="1">
    <location>
        <begin position="27"/>
        <end position="116"/>
    </location>
</feature>
<dbReference type="EMBL" id="FWWT01000023">
    <property type="protein sequence ID" value="SMB96114.1"/>
    <property type="molecule type" value="Genomic_DNA"/>
</dbReference>
<name>A0A1W1VTA5_DESTI</name>
<dbReference type="RefSeq" id="WP_144015918.1">
    <property type="nucleotide sequence ID" value="NZ_FWWT01000023.1"/>
</dbReference>
<feature type="compositionally biased region" description="Basic and acidic residues" evidence="1">
    <location>
        <begin position="63"/>
        <end position="106"/>
    </location>
</feature>
<dbReference type="AlphaFoldDB" id="A0A1W1VTA5"/>
<evidence type="ECO:0000313" key="3">
    <source>
        <dbReference type="EMBL" id="SMB96114.1"/>
    </source>
</evidence>
<protein>
    <recommendedName>
        <fullName evidence="5">Lipoprotein</fullName>
    </recommendedName>
</protein>
<reference evidence="3 4" key="1">
    <citation type="submission" date="2017-04" db="EMBL/GenBank/DDBJ databases">
        <authorList>
            <person name="Afonso C.L."/>
            <person name="Miller P.J."/>
            <person name="Scott M.A."/>
            <person name="Spackman E."/>
            <person name="Goraichik I."/>
            <person name="Dimitrov K.M."/>
            <person name="Suarez D.L."/>
            <person name="Swayne D.E."/>
        </authorList>
    </citation>
    <scope>NUCLEOTIDE SEQUENCE [LARGE SCALE GENOMIC DNA]</scope>
    <source>
        <strain evidence="3 4">DSM 11270</strain>
    </source>
</reference>
<proteinExistence type="predicted"/>
<evidence type="ECO:0000313" key="4">
    <source>
        <dbReference type="Proteomes" id="UP000192731"/>
    </source>
</evidence>
<sequence length="282" mass="32491">MMRIKFKLVVLALCTIFLLLQITGCSKAPEKSPAKDKKGASEQENAPKELEDIQTNIEEIITDIEKKNEFAQDPQKDQTENQKDSSNEQKKSGDDKAQEKQPKSKENPLTNWQKEEKSARDIHLKWNTAETSVVKVDITNTLRNEFENNLNFLTDNIISKNINESLKSANELYGTTIKINELYKNNDVPRVEILKYYTKRALLEVEESKWPEAKEDIKKLATEVEKVNLIMDKKENKLLLQLDYSVHDFLQAVEINNKEVAKIKGEIVMKNINSVIKKIAKE</sequence>
<evidence type="ECO:0000256" key="2">
    <source>
        <dbReference type="SAM" id="SignalP"/>
    </source>
</evidence>
<evidence type="ECO:0000256" key="1">
    <source>
        <dbReference type="SAM" id="MobiDB-lite"/>
    </source>
</evidence>